<dbReference type="InterPro" id="IPR043504">
    <property type="entry name" value="Peptidase_S1_PA_chymotrypsin"/>
</dbReference>
<dbReference type="GeneID" id="92085391"/>
<feature type="region of interest" description="Disordered" evidence="2">
    <location>
        <begin position="234"/>
        <end position="270"/>
    </location>
</feature>
<protein>
    <submittedName>
        <fullName evidence="5">Trypsin-like cysteine/serine peptidase domain-containing protein</fullName>
    </submittedName>
</protein>
<dbReference type="InterPro" id="IPR009003">
    <property type="entry name" value="Peptidase_S1_PA"/>
</dbReference>
<dbReference type="SUPFAM" id="SSF50494">
    <property type="entry name" value="Trypsin-like serine proteases"/>
    <property type="match status" value="1"/>
</dbReference>
<keyword evidence="6" id="KW-1185">Reference proteome</keyword>
<feature type="chain" id="PRO_5046189781" evidence="3">
    <location>
        <begin position="20"/>
        <end position="317"/>
    </location>
</feature>
<proteinExistence type="predicted"/>
<feature type="compositionally biased region" description="Low complexity" evidence="2">
    <location>
        <begin position="258"/>
        <end position="270"/>
    </location>
</feature>
<evidence type="ECO:0000313" key="5">
    <source>
        <dbReference type="EMBL" id="KAK8085945.1"/>
    </source>
</evidence>
<gene>
    <name evidence="5" type="ORF">PG994_000919</name>
</gene>
<dbReference type="InterPro" id="IPR050966">
    <property type="entry name" value="Glutamyl_endopeptidase"/>
</dbReference>
<dbReference type="PANTHER" id="PTHR15462">
    <property type="entry name" value="SERINE PROTEASE"/>
    <property type="match status" value="1"/>
</dbReference>
<dbReference type="RefSeq" id="XP_066720469.1">
    <property type="nucleotide sequence ID" value="XM_066852328.1"/>
</dbReference>
<feature type="domain" description="Peptidase S1" evidence="4">
    <location>
        <begin position="102"/>
        <end position="266"/>
    </location>
</feature>
<dbReference type="Gene3D" id="2.40.10.10">
    <property type="entry name" value="Trypsin-like serine proteases"/>
    <property type="match status" value="2"/>
</dbReference>
<keyword evidence="1 3" id="KW-0732">Signal</keyword>
<sequence length="317" mass="33708">MSRFTAFALALCLTSLSTAVPVGEQPALTDFQPIGILPPGEADDQFWAAIAPPEAVTLTQADLAAFHNVTEAPNGGGNAAALQEKRWAIGNDDRVLWTNRDYPYSAMGKITFPGSWCSASLIGPRLVATAKHCYQPGVPYRFNPAYDNGEVLPGSYATRVILSSDPASGGPCNEKEDWALFVLDAKLGDQLGYLGAKVYDAASQAGRAVFFNYGYPQDKSGGSRPYRMEGISVTRKEPRCDSTGPLDTDMDVSPGNSRGPAVAAGGRGPLPVRSHEQRVAAGWAAAVCLVRVGTELGGGYLECTAELPVEEADMWSW</sequence>
<dbReference type="Pfam" id="PF00089">
    <property type="entry name" value="Trypsin"/>
    <property type="match status" value="1"/>
</dbReference>
<comment type="caution">
    <text evidence="5">The sequence shown here is derived from an EMBL/GenBank/DDBJ whole genome shotgun (WGS) entry which is preliminary data.</text>
</comment>
<dbReference type="InterPro" id="IPR001254">
    <property type="entry name" value="Trypsin_dom"/>
</dbReference>
<organism evidence="5 6">
    <name type="scientific">Apiospora phragmitis</name>
    <dbReference type="NCBI Taxonomy" id="2905665"/>
    <lineage>
        <taxon>Eukaryota</taxon>
        <taxon>Fungi</taxon>
        <taxon>Dikarya</taxon>
        <taxon>Ascomycota</taxon>
        <taxon>Pezizomycotina</taxon>
        <taxon>Sordariomycetes</taxon>
        <taxon>Xylariomycetidae</taxon>
        <taxon>Amphisphaeriales</taxon>
        <taxon>Apiosporaceae</taxon>
        <taxon>Apiospora</taxon>
    </lineage>
</organism>
<evidence type="ECO:0000256" key="3">
    <source>
        <dbReference type="SAM" id="SignalP"/>
    </source>
</evidence>
<name>A0ABR1WQZ4_9PEZI</name>
<evidence type="ECO:0000259" key="4">
    <source>
        <dbReference type="Pfam" id="PF00089"/>
    </source>
</evidence>
<evidence type="ECO:0000256" key="1">
    <source>
        <dbReference type="ARBA" id="ARBA00022729"/>
    </source>
</evidence>
<evidence type="ECO:0000313" key="6">
    <source>
        <dbReference type="Proteomes" id="UP001480595"/>
    </source>
</evidence>
<accession>A0ABR1WQZ4</accession>
<reference evidence="5 6" key="1">
    <citation type="submission" date="2023-01" db="EMBL/GenBank/DDBJ databases">
        <title>Analysis of 21 Apiospora genomes using comparative genomics revels a genus with tremendous synthesis potential of carbohydrate active enzymes and secondary metabolites.</title>
        <authorList>
            <person name="Sorensen T."/>
        </authorList>
    </citation>
    <scope>NUCLEOTIDE SEQUENCE [LARGE SCALE GENOMIC DNA]</scope>
    <source>
        <strain evidence="5 6">CBS 135458</strain>
    </source>
</reference>
<feature type="signal peptide" evidence="3">
    <location>
        <begin position="1"/>
        <end position="19"/>
    </location>
</feature>
<dbReference type="Proteomes" id="UP001480595">
    <property type="component" value="Unassembled WGS sequence"/>
</dbReference>
<evidence type="ECO:0000256" key="2">
    <source>
        <dbReference type="SAM" id="MobiDB-lite"/>
    </source>
</evidence>
<dbReference type="EMBL" id="JAQQWL010000002">
    <property type="protein sequence ID" value="KAK8085945.1"/>
    <property type="molecule type" value="Genomic_DNA"/>
</dbReference>
<dbReference type="PANTHER" id="PTHR15462:SF8">
    <property type="entry name" value="SERINE PROTEASE"/>
    <property type="match status" value="1"/>
</dbReference>